<evidence type="ECO:0000313" key="3">
    <source>
        <dbReference type="Proteomes" id="UP001428341"/>
    </source>
</evidence>
<proteinExistence type="predicted"/>
<dbReference type="InterPro" id="IPR002110">
    <property type="entry name" value="Ankyrin_rpt"/>
</dbReference>
<sequence length="542" mass="62122">MGDPVGMALKGDCRGFLHYFAGRPAKELLDYRTANGDSAFHIAEAMEDPQLIQQFLERLTPDTRLEALKQTDAFGNNGLHEAAVVEDFAVARVLVDFSRKSVDAHENLLRVRNGWGETPVYRAAALGKTKVLQILTEQFCDSSYHFHREKDDMTILHMAVLGQHFETAIWLLNHDSSLAEKRATVVEKRATLKSDELSSTSDKLKSFTCLELLALMPAAFKSADDMKEMKSPFHYRLPTCLDDDYNYKEDIETDKIDNRSGHTKKRRGCSWIEEIWKEKKMHEDAVALVKRLVEIERLNPYSNPQKAETTEQEISETRKQGISETRKRDISGTTKEEIFTICLGFGKGSDILGKKLVDFSAEELIEVLRIKDGTNDAVEDGKNATTDDRTLHFAASNGITEIMQEMLQQDPQALLSNVNELTEQNILHVAVERRQHKVFEFIMKEMQLYVPKWAAEIDKYGYTLLHNVADMKHYKQGTRSGPVLQFQEELQWFERVKEIMPRHFVMHRDEKKNITASDLFDLTHEDQLRKVLCAECGIKCTK</sequence>
<dbReference type="PANTHER" id="PTHR24177:SF215">
    <property type="entry name" value="PGG DOMAIN-CONTAINING PROTEIN"/>
    <property type="match status" value="1"/>
</dbReference>
<evidence type="ECO:0000256" key="1">
    <source>
        <dbReference type="SAM" id="MobiDB-lite"/>
    </source>
</evidence>
<name>A0AAP0QRS2_9ROSI</name>
<dbReference type="EMBL" id="JBCGBO010000004">
    <property type="protein sequence ID" value="KAK9209636.1"/>
    <property type="molecule type" value="Genomic_DNA"/>
</dbReference>
<dbReference type="InterPro" id="IPR036770">
    <property type="entry name" value="Ankyrin_rpt-contain_sf"/>
</dbReference>
<dbReference type="Proteomes" id="UP001428341">
    <property type="component" value="Unassembled WGS sequence"/>
</dbReference>
<evidence type="ECO:0000313" key="2">
    <source>
        <dbReference type="EMBL" id="KAK9209636.1"/>
    </source>
</evidence>
<comment type="caution">
    <text evidence="2">The sequence shown here is derived from an EMBL/GenBank/DDBJ whole genome shotgun (WGS) entry which is preliminary data.</text>
</comment>
<dbReference type="GO" id="GO:0016020">
    <property type="term" value="C:membrane"/>
    <property type="evidence" value="ECO:0007669"/>
    <property type="project" value="TreeGrafter"/>
</dbReference>
<keyword evidence="3" id="KW-1185">Reference proteome</keyword>
<dbReference type="SUPFAM" id="SSF48403">
    <property type="entry name" value="Ankyrin repeat"/>
    <property type="match status" value="2"/>
</dbReference>
<dbReference type="Pfam" id="PF12796">
    <property type="entry name" value="Ank_2"/>
    <property type="match status" value="1"/>
</dbReference>
<protein>
    <submittedName>
        <fullName evidence="2">Uncharacterized protein</fullName>
    </submittedName>
</protein>
<reference evidence="2 3" key="1">
    <citation type="submission" date="2024-05" db="EMBL/GenBank/DDBJ databases">
        <title>Haplotype-resolved chromosome-level genome assembly of Huyou (Citrus changshanensis).</title>
        <authorList>
            <person name="Miao C."/>
            <person name="Chen W."/>
            <person name="Wu Y."/>
            <person name="Wang L."/>
            <person name="Zhao S."/>
            <person name="Grierson D."/>
            <person name="Xu C."/>
            <person name="Chen K."/>
        </authorList>
    </citation>
    <scope>NUCLEOTIDE SEQUENCE [LARGE SCALE GENOMIC DNA]</scope>
    <source>
        <strain evidence="2">01-14</strain>
        <tissue evidence="2">Leaf</tissue>
    </source>
</reference>
<accession>A0AAP0QRS2</accession>
<dbReference type="SMART" id="SM00248">
    <property type="entry name" value="ANK"/>
    <property type="match status" value="6"/>
</dbReference>
<gene>
    <name evidence="2" type="ORF">WN944_002003</name>
</gene>
<dbReference type="PANTHER" id="PTHR24177">
    <property type="entry name" value="CASKIN"/>
    <property type="match status" value="1"/>
</dbReference>
<feature type="region of interest" description="Disordered" evidence="1">
    <location>
        <begin position="304"/>
        <end position="329"/>
    </location>
</feature>
<feature type="compositionally biased region" description="Basic and acidic residues" evidence="1">
    <location>
        <begin position="315"/>
        <end position="329"/>
    </location>
</feature>
<dbReference type="Gene3D" id="1.25.40.20">
    <property type="entry name" value="Ankyrin repeat-containing domain"/>
    <property type="match status" value="2"/>
</dbReference>
<dbReference type="AlphaFoldDB" id="A0AAP0QRS2"/>
<organism evidence="2 3">
    <name type="scientific">Citrus x changshan-huyou</name>
    <dbReference type="NCBI Taxonomy" id="2935761"/>
    <lineage>
        <taxon>Eukaryota</taxon>
        <taxon>Viridiplantae</taxon>
        <taxon>Streptophyta</taxon>
        <taxon>Embryophyta</taxon>
        <taxon>Tracheophyta</taxon>
        <taxon>Spermatophyta</taxon>
        <taxon>Magnoliopsida</taxon>
        <taxon>eudicotyledons</taxon>
        <taxon>Gunneridae</taxon>
        <taxon>Pentapetalae</taxon>
        <taxon>rosids</taxon>
        <taxon>malvids</taxon>
        <taxon>Sapindales</taxon>
        <taxon>Rutaceae</taxon>
        <taxon>Aurantioideae</taxon>
        <taxon>Citrus</taxon>
    </lineage>
</organism>